<protein>
    <submittedName>
        <fullName evidence="2">Uncharacterized protein</fullName>
    </submittedName>
</protein>
<dbReference type="EMBL" id="HBGO01009633">
    <property type="protein sequence ID" value="CAD9329805.1"/>
    <property type="molecule type" value="Transcribed_RNA"/>
</dbReference>
<reference evidence="2" key="1">
    <citation type="submission" date="2021-01" db="EMBL/GenBank/DDBJ databases">
        <authorList>
            <person name="Corre E."/>
            <person name="Pelletier E."/>
            <person name="Niang G."/>
            <person name="Scheremetjew M."/>
            <person name="Finn R."/>
            <person name="Kale V."/>
            <person name="Holt S."/>
            <person name="Cochrane G."/>
            <person name="Meng A."/>
            <person name="Brown T."/>
            <person name="Cohen L."/>
        </authorList>
    </citation>
    <scope>NUCLEOTIDE SEQUENCE</scope>
    <source>
        <strain evidence="2">Grunow 1884</strain>
    </source>
</reference>
<organism evidence="2">
    <name type="scientific">Trieres chinensis</name>
    <name type="common">Marine centric diatom</name>
    <name type="synonym">Odontella sinensis</name>
    <dbReference type="NCBI Taxonomy" id="1514140"/>
    <lineage>
        <taxon>Eukaryota</taxon>
        <taxon>Sar</taxon>
        <taxon>Stramenopiles</taxon>
        <taxon>Ochrophyta</taxon>
        <taxon>Bacillariophyta</taxon>
        <taxon>Mediophyceae</taxon>
        <taxon>Biddulphiophycidae</taxon>
        <taxon>Eupodiscales</taxon>
        <taxon>Parodontellaceae</taxon>
        <taxon>Trieres</taxon>
    </lineage>
</organism>
<feature type="signal peptide" evidence="1">
    <location>
        <begin position="1"/>
        <end position="18"/>
    </location>
</feature>
<feature type="chain" id="PRO_5030789521" evidence="1">
    <location>
        <begin position="19"/>
        <end position="199"/>
    </location>
</feature>
<accession>A0A7S2EDZ8</accession>
<proteinExistence type="predicted"/>
<evidence type="ECO:0000256" key="1">
    <source>
        <dbReference type="SAM" id="SignalP"/>
    </source>
</evidence>
<sequence>MRLSLVFSVSSLALMADAFVPAFLPNLQRTQQHGIGSFDTSLPMSSDFGSDFQSAMPSKPELTLQERLEQSATEFIAMFTGRLEDGVPEPPEVEALREARDSNAKPAVIAARVYELMIEQGMLYDENPETGSLSPTDFDIKSSLDDPVVKQEFAFLYKYGMNLVTNGMIDVETVKSIVKDRLIARTGLSPEEFDEWLGY</sequence>
<evidence type="ECO:0000313" key="2">
    <source>
        <dbReference type="EMBL" id="CAD9329805.1"/>
    </source>
</evidence>
<name>A0A7S2EDZ8_TRICV</name>
<keyword evidence="1" id="KW-0732">Signal</keyword>
<dbReference type="AlphaFoldDB" id="A0A7S2EDZ8"/>
<gene>
    <name evidence="2" type="ORF">OSIN01602_LOCUS5331</name>
</gene>